<evidence type="ECO:0000313" key="3">
    <source>
        <dbReference type="EMBL" id="MFC3612806.1"/>
    </source>
</evidence>
<comment type="caution">
    <text evidence="3">The sequence shown here is derived from an EMBL/GenBank/DDBJ whole genome shotgun (WGS) entry which is preliminary data.</text>
</comment>
<evidence type="ECO:0000259" key="2">
    <source>
        <dbReference type="Pfam" id="PF07331"/>
    </source>
</evidence>
<keyword evidence="1" id="KW-1133">Transmembrane helix</keyword>
<dbReference type="Pfam" id="PF07331">
    <property type="entry name" value="TctB"/>
    <property type="match status" value="1"/>
</dbReference>
<sequence>MNRQVVFALFILVLDLGYLVQALELPLPFERGEPGPSFLPLILVALLAIGALGVMIEALRGGLDGEEREADFAMRSVALIVLTGGFIAAFELLGYWGATVLYTFAVGWLFEQERIGPVKALGTSALIAAGVTGVGWLFFVQLFDLFLPQGMF</sequence>
<dbReference type="InterPro" id="IPR009936">
    <property type="entry name" value="DUF1468"/>
</dbReference>
<feature type="transmembrane region" description="Helical" evidence="1">
    <location>
        <begin position="77"/>
        <end position="105"/>
    </location>
</feature>
<name>A0ABV7TCB0_9RHOB</name>
<evidence type="ECO:0000313" key="4">
    <source>
        <dbReference type="Proteomes" id="UP001595629"/>
    </source>
</evidence>
<keyword evidence="1" id="KW-0812">Transmembrane</keyword>
<dbReference type="Proteomes" id="UP001595629">
    <property type="component" value="Unassembled WGS sequence"/>
</dbReference>
<feature type="transmembrane region" description="Helical" evidence="1">
    <location>
        <begin position="38"/>
        <end position="56"/>
    </location>
</feature>
<feature type="transmembrane region" description="Helical" evidence="1">
    <location>
        <begin position="125"/>
        <end position="147"/>
    </location>
</feature>
<reference evidence="4" key="1">
    <citation type="journal article" date="2019" name="Int. J. Syst. Evol. Microbiol.">
        <title>The Global Catalogue of Microorganisms (GCM) 10K type strain sequencing project: providing services to taxonomists for standard genome sequencing and annotation.</title>
        <authorList>
            <consortium name="The Broad Institute Genomics Platform"/>
            <consortium name="The Broad Institute Genome Sequencing Center for Infectious Disease"/>
            <person name="Wu L."/>
            <person name="Ma J."/>
        </authorList>
    </citation>
    <scope>NUCLEOTIDE SEQUENCE [LARGE SCALE GENOMIC DNA]</scope>
    <source>
        <strain evidence="4">KCTC 42911</strain>
    </source>
</reference>
<dbReference type="EMBL" id="JBHRXI010000002">
    <property type="protein sequence ID" value="MFC3612806.1"/>
    <property type="molecule type" value="Genomic_DNA"/>
</dbReference>
<keyword evidence="1" id="KW-0472">Membrane</keyword>
<gene>
    <name evidence="3" type="ORF">ACFORG_03450</name>
</gene>
<proteinExistence type="predicted"/>
<keyword evidence="4" id="KW-1185">Reference proteome</keyword>
<organism evidence="3 4">
    <name type="scientific">Lutimaribacter marinistellae</name>
    <dbReference type="NCBI Taxonomy" id="1820329"/>
    <lineage>
        <taxon>Bacteria</taxon>
        <taxon>Pseudomonadati</taxon>
        <taxon>Pseudomonadota</taxon>
        <taxon>Alphaproteobacteria</taxon>
        <taxon>Rhodobacterales</taxon>
        <taxon>Roseobacteraceae</taxon>
        <taxon>Lutimaribacter</taxon>
    </lineage>
</organism>
<feature type="domain" description="DUF1468" evidence="2">
    <location>
        <begin position="6"/>
        <end position="148"/>
    </location>
</feature>
<dbReference type="RefSeq" id="WP_386734113.1">
    <property type="nucleotide sequence ID" value="NZ_JBHRXI010000002.1"/>
</dbReference>
<accession>A0ABV7TCB0</accession>
<protein>
    <submittedName>
        <fullName evidence="3">Tripartite tricarboxylate transporter TctB family protein</fullName>
    </submittedName>
</protein>
<evidence type="ECO:0000256" key="1">
    <source>
        <dbReference type="SAM" id="Phobius"/>
    </source>
</evidence>